<dbReference type="Proteomes" id="UP000050164">
    <property type="component" value="Unassembled WGS sequence"/>
</dbReference>
<sequence length="88" mass="9085">MLSVLMPKSSTRRLLVDTATKCRDTAASPSASVSQRRAAVALVNVSSVENVFDATMKSVVAGSRSASVAIRSAGSTLDTKRAEMPASA</sequence>
<evidence type="ECO:0000313" key="3">
    <source>
        <dbReference type="EMBL" id="CNV29047.1"/>
    </source>
</evidence>
<evidence type="ECO:0000313" key="2">
    <source>
        <dbReference type="EMBL" id="CKU07451.1"/>
    </source>
</evidence>
<reference evidence="4" key="1">
    <citation type="submission" date="2015-03" db="EMBL/GenBank/DDBJ databases">
        <authorList>
            <person name="Murphy D."/>
        </authorList>
    </citation>
    <scope>NUCLEOTIDE SEQUENCE [LARGE SCALE GENOMIC DNA]</scope>
    <source>
        <strain evidence="4">K00500041</strain>
    </source>
</reference>
<protein>
    <submittedName>
        <fullName evidence="4">Uncharacterized protein</fullName>
    </submittedName>
</protein>
<accession>A0A0T9EK91</accession>
<gene>
    <name evidence="3" type="ORF">ERS007661_01987</name>
    <name evidence="4" type="ORF">ERS007703_05100</name>
    <name evidence="5" type="ORF">ERS007739_01212</name>
    <name evidence="2" type="ORF">ERS027646_04454</name>
    <name evidence="1" type="ORF">ERS027659_02635</name>
</gene>
<dbReference type="EMBL" id="CNGE01001374">
    <property type="protein sequence ID" value="CKU07451.1"/>
    <property type="molecule type" value="Genomic_DNA"/>
</dbReference>
<dbReference type="EMBL" id="CSAE01001141">
    <property type="protein sequence ID" value="COX33982.1"/>
    <property type="molecule type" value="Genomic_DNA"/>
</dbReference>
<dbReference type="Proteomes" id="UP000038802">
    <property type="component" value="Unassembled WGS sequence"/>
</dbReference>
<dbReference type="Proteomes" id="UP000048948">
    <property type="component" value="Unassembled WGS sequence"/>
</dbReference>
<evidence type="ECO:0000313" key="7">
    <source>
        <dbReference type="Proteomes" id="UP000039021"/>
    </source>
</evidence>
<dbReference type="Proteomes" id="UP000039217">
    <property type="component" value="Unassembled WGS sequence"/>
</dbReference>
<evidence type="ECO:0000313" key="4">
    <source>
        <dbReference type="EMBL" id="COX33982.1"/>
    </source>
</evidence>
<dbReference type="Proteomes" id="UP000039021">
    <property type="component" value="Unassembled WGS sequence"/>
</dbReference>
<evidence type="ECO:0000313" key="5">
    <source>
        <dbReference type="EMBL" id="COX39063.1"/>
    </source>
</evidence>
<dbReference type="EMBL" id="CSBK01000430">
    <property type="protein sequence ID" value="COX39063.1"/>
    <property type="molecule type" value="Genomic_DNA"/>
</dbReference>
<evidence type="ECO:0000313" key="6">
    <source>
        <dbReference type="Proteomes" id="UP000038802"/>
    </source>
</evidence>
<evidence type="ECO:0000313" key="8">
    <source>
        <dbReference type="Proteomes" id="UP000039217"/>
    </source>
</evidence>
<proteinExistence type="predicted"/>
<name>A0A0T9EK91_MYCTX</name>
<dbReference type="EMBL" id="CNFT01000654">
    <property type="protein sequence ID" value="CKS09728.1"/>
    <property type="molecule type" value="Genomic_DNA"/>
</dbReference>
<dbReference type="EMBL" id="CQQC01000627">
    <property type="protein sequence ID" value="CNV29047.1"/>
    <property type="molecule type" value="Genomic_DNA"/>
</dbReference>
<evidence type="ECO:0000313" key="9">
    <source>
        <dbReference type="Proteomes" id="UP000048948"/>
    </source>
</evidence>
<organism evidence="4 6">
    <name type="scientific">Mycobacterium tuberculosis</name>
    <dbReference type="NCBI Taxonomy" id="1773"/>
    <lineage>
        <taxon>Bacteria</taxon>
        <taxon>Bacillati</taxon>
        <taxon>Actinomycetota</taxon>
        <taxon>Actinomycetes</taxon>
        <taxon>Mycobacteriales</taxon>
        <taxon>Mycobacteriaceae</taxon>
        <taxon>Mycobacterium</taxon>
        <taxon>Mycobacterium tuberculosis complex</taxon>
    </lineage>
</organism>
<dbReference type="AlphaFoldDB" id="A0A0T9EK91"/>
<evidence type="ECO:0000313" key="10">
    <source>
        <dbReference type="Proteomes" id="UP000050164"/>
    </source>
</evidence>
<reference evidence="6 7" key="3">
    <citation type="submission" date="2015-03" db="EMBL/GenBank/DDBJ databases">
        <authorList>
            <consortium name="Pathogen Informatics"/>
        </authorList>
    </citation>
    <scope>NUCLEOTIDE SEQUENCE [LARGE SCALE GENOMIC DNA]</scope>
    <source>
        <strain evidence="2 9">Bir 172</strain>
        <strain evidence="1 10">Bir 185</strain>
        <strain evidence="3 8">D00501624</strain>
        <strain evidence="6">K00500041</strain>
        <strain evidence="7">N09902308</strain>
    </source>
</reference>
<reference evidence="5" key="2">
    <citation type="submission" date="2015-03" db="EMBL/GenBank/DDBJ databases">
        <authorList>
            <consortium name="Pathogen Informatics"/>
            <person name="Murphy D."/>
        </authorList>
    </citation>
    <scope>NUCLEOTIDE SEQUENCE</scope>
    <source>
        <strain evidence="5">N09902308</strain>
    </source>
</reference>
<evidence type="ECO:0000313" key="1">
    <source>
        <dbReference type="EMBL" id="CKS09728.1"/>
    </source>
</evidence>